<evidence type="ECO:0000256" key="3">
    <source>
        <dbReference type="ARBA" id="ARBA00022845"/>
    </source>
</evidence>
<evidence type="ECO:0000256" key="4">
    <source>
        <dbReference type="HAMAP-Rule" id="MF_01185"/>
    </source>
</evidence>
<dbReference type="GO" id="GO:0006417">
    <property type="term" value="P:regulation of translation"/>
    <property type="evidence" value="ECO:0007669"/>
    <property type="project" value="UniProtKB-KW"/>
</dbReference>
<dbReference type="OrthoDB" id="9801235at2"/>
<dbReference type="SUPFAM" id="SSF141457">
    <property type="entry name" value="BH3618-like"/>
    <property type="match status" value="1"/>
</dbReference>
<dbReference type="HAMAP" id="MF_01185">
    <property type="entry name" value="FliW"/>
    <property type="match status" value="1"/>
</dbReference>
<keyword evidence="5" id="KW-0969">Cilium</keyword>
<evidence type="ECO:0000313" key="5">
    <source>
        <dbReference type="EMBL" id="AFM12190.1"/>
    </source>
</evidence>
<evidence type="ECO:0000256" key="1">
    <source>
        <dbReference type="ARBA" id="ARBA00022490"/>
    </source>
</evidence>
<keyword evidence="5" id="KW-0282">Flagellum</keyword>
<sequence length="150" mass="16595">MQFETRALGTIEIDAADQLFFPEGLFAFENFRHFGLLPTKSGSTFHWLQSLEEARLAFLVTLISGITTSYSPRIDEQFLSIIEAANLSHTEVWGIITVPTGKPEAMTLNLQGPILINRPKKLGGQFVSDDPNHLVRTPLLDLVDKGQGNG</sequence>
<comment type="similarity">
    <text evidence="4">Belongs to the FliW family.</text>
</comment>
<keyword evidence="4" id="KW-0143">Chaperone</keyword>
<dbReference type="HOGENOM" id="CLU_112356_0_2_12"/>
<dbReference type="InterPro" id="IPR003775">
    <property type="entry name" value="Flagellar_assembly_factor_FliW"/>
</dbReference>
<reference evidence="5 6" key="1">
    <citation type="submission" date="2012-06" db="EMBL/GenBank/DDBJ databases">
        <title>The complete chromosome of genome of Turneriella parva DSM 21527.</title>
        <authorList>
            <consortium name="US DOE Joint Genome Institute (JGI-PGF)"/>
            <person name="Lucas S."/>
            <person name="Han J."/>
            <person name="Lapidus A."/>
            <person name="Bruce D."/>
            <person name="Goodwin L."/>
            <person name="Pitluck S."/>
            <person name="Peters L."/>
            <person name="Kyrpides N."/>
            <person name="Mavromatis K."/>
            <person name="Ivanova N."/>
            <person name="Mikhailova N."/>
            <person name="Chertkov O."/>
            <person name="Detter J.C."/>
            <person name="Tapia R."/>
            <person name="Han C."/>
            <person name="Land M."/>
            <person name="Hauser L."/>
            <person name="Markowitz V."/>
            <person name="Cheng J.-F."/>
            <person name="Hugenholtz P."/>
            <person name="Woyke T."/>
            <person name="Wu D."/>
            <person name="Gronow S."/>
            <person name="Wellnitz S."/>
            <person name="Brambilla E."/>
            <person name="Klenk H.-P."/>
            <person name="Eisen J.A."/>
        </authorList>
    </citation>
    <scope>NUCLEOTIDE SEQUENCE [LARGE SCALE GENOMIC DNA]</scope>
    <source>
        <strain evidence="6">ATCC BAA-1111 / DSM 21527 / NCTC 11395 / H</strain>
    </source>
</reference>
<keyword evidence="5" id="KW-0966">Cell projection</keyword>
<comment type="subunit">
    <text evidence="4">Interacts with translational regulator CsrA and flagellin(s).</text>
</comment>
<dbReference type="GO" id="GO:0005737">
    <property type="term" value="C:cytoplasm"/>
    <property type="evidence" value="ECO:0007669"/>
    <property type="project" value="UniProtKB-SubCell"/>
</dbReference>
<dbReference type="STRING" id="869212.Turpa_1542"/>
<dbReference type="Proteomes" id="UP000006048">
    <property type="component" value="Chromosome"/>
</dbReference>
<accession>I4B4I3</accession>
<dbReference type="AlphaFoldDB" id="I4B4I3"/>
<dbReference type="RefSeq" id="WP_014802701.1">
    <property type="nucleotide sequence ID" value="NC_018020.1"/>
</dbReference>
<dbReference type="PANTHER" id="PTHR39190:SF1">
    <property type="entry name" value="FLAGELLAR ASSEMBLY FACTOR FLIW"/>
    <property type="match status" value="1"/>
</dbReference>
<evidence type="ECO:0000256" key="2">
    <source>
        <dbReference type="ARBA" id="ARBA00022795"/>
    </source>
</evidence>
<keyword evidence="3 4" id="KW-0810">Translation regulation</keyword>
<dbReference type="Pfam" id="PF02623">
    <property type="entry name" value="FliW"/>
    <property type="match status" value="1"/>
</dbReference>
<gene>
    <name evidence="4" type="primary">fliW</name>
    <name evidence="5" type="ordered locus">Turpa_1542</name>
</gene>
<dbReference type="EMBL" id="CP002959">
    <property type="protein sequence ID" value="AFM12190.1"/>
    <property type="molecule type" value="Genomic_DNA"/>
</dbReference>
<name>I4B4I3_TURPD</name>
<dbReference type="InterPro" id="IPR024046">
    <property type="entry name" value="Flagellar_assmbl_FliW_dom_sf"/>
</dbReference>
<keyword evidence="2 4" id="KW-1005">Bacterial flagellum biogenesis</keyword>
<comment type="subcellular location">
    <subcellularLocation>
        <location evidence="4">Cytoplasm</location>
    </subcellularLocation>
</comment>
<keyword evidence="1 4" id="KW-0963">Cytoplasm</keyword>
<comment type="function">
    <text evidence="4">Acts as an anti-CsrA protein, binds CsrA and prevents it from repressing translation of its target genes, one of which is flagellin. Binds to flagellin and participates in the assembly of the flagellum.</text>
</comment>
<proteinExistence type="inferred from homology"/>
<dbReference type="GO" id="GO:0044780">
    <property type="term" value="P:bacterial-type flagellum assembly"/>
    <property type="evidence" value="ECO:0007669"/>
    <property type="project" value="UniProtKB-UniRule"/>
</dbReference>
<dbReference type="PANTHER" id="PTHR39190">
    <property type="entry name" value="FLAGELLAR ASSEMBLY FACTOR FLIW"/>
    <property type="match status" value="1"/>
</dbReference>
<protein>
    <recommendedName>
        <fullName evidence="4">Flagellar assembly factor FliW</fullName>
    </recommendedName>
</protein>
<keyword evidence="6" id="KW-1185">Reference proteome</keyword>
<organism evidence="5 6">
    <name type="scientific">Turneriella parva (strain ATCC BAA-1111 / DSM 21527 / NCTC 11395 / H)</name>
    <name type="common">Leptospira parva</name>
    <dbReference type="NCBI Taxonomy" id="869212"/>
    <lineage>
        <taxon>Bacteria</taxon>
        <taxon>Pseudomonadati</taxon>
        <taxon>Spirochaetota</taxon>
        <taxon>Spirochaetia</taxon>
        <taxon>Leptospirales</taxon>
        <taxon>Leptospiraceae</taxon>
        <taxon>Turneriella</taxon>
    </lineage>
</organism>
<dbReference type="KEGG" id="tpx:Turpa_1542"/>
<evidence type="ECO:0000313" key="6">
    <source>
        <dbReference type="Proteomes" id="UP000006048"/>
    </source>
</evidence>
<dbReference type="Gene3D" id="2.30.290.10">
    <property type="entry name" value="BH3618-like"/>
    <property type="match status" value="1"/>
</dbReference>